<sequence>MSHSRSSQTTKGEHVGLMVAGPPKEGYYHGGRACLCYQQETCFSPRTPLLRAGRPLCVRTGRGRQERHGSHHRTRGAAMSGGWNQLTLSLGLRVPYTGLRAPESQLFPSVVLGAGLGSADSGSVCLVAGQHFGNRADVKYPWGTPLDAGACLRPAQPYGSDLLGGAMPRPRRSEAGEGRARRKTRVLEERDETQCGAVGLERTEGEQKEETTKGGHRTEQRAFVERRPRGTVSDEEASHVPGGPWLFHVQGRAGEGGVIIGWGTN</sequence>
<name>A0AAV7T708_PLEWA</name>
<dbReference type="AlphaFoldDB" id="A0AAV7T708"/>
<reference evidence="2" key="1">
    <citation type="journal article" date="2022" name="bioRxiv">
        <title>Sequencing and chromosome-scale assembly of the giantPleurodeles waltlgenome.</title>
        <authorList>
            <person name="Brown T."/>
            <person name="Elewa A."/>
            <person name="Iarovenko S."/>
            <person name="Subramanian E."/>
            <person name="Araus A.J."/>
            <person name="Petzold A."/>
            <person name="Susuki M."/>
            <person name="Suzuki K.-i.T."/>
            <person name="Hayashi T."/>
            <person name="Toyoda A."/>
            <person name="Oliveira C."/>
            <person name="Osipova E."/>
            <person name="Leigh N.D."/>
            <person name="Simon A."/>
            <person name="Yun M.H."/>
        </authorList>
    </citation>
    <scope>NUCLEOTIDE SEQUENCE</scope>
    <source>
        <strain evidence="2">20211129_DDA</strain>
        <tissue evidence="2">Liver</tissue>
    </source>
</reference>
<evidence type="ECO:0000313" key="2">
    <source>
        <dbReference type="EMBL" id="KAJ1172071.1"/>
    </source>
</evidence>
<feature type="region of interest" description="Disordered" evidence="1">
    <location>
        <begin position="161"/>
        <end position="239"/>
    </location>
</feature>
<comment type="caution">
    <text evidence="2">The sequence shown here is derived from an EMBL/GenBank/DDBJ whole genome shotgun (WGS) entry which is preliminary data.</text>
</comment>
<evidence type="ECO:0000313" key="3">
    <source>
        <dbReference type="Proteomes" id="UP001066276"/>
    </source>
</evidence>
<dbReference type="Proteomes" id="UP001066276">
    <property type="component" value="Chromosome 4_1"/>
</dbReference>
<keyword evidence="3" id="KW-1185">Reference proteome</keyword>
<evidence type="ECO:0000256" key="1">
    <source>
        <dbReference type="SAM" id="MobiDB-lite"/>
    </source>
</evidence>
<feature type="compositionally biased region" description="Basic and acidic residues" evidence="1">
    <location>
        <begin position="201"/>
        <end position="228"/>
    </location>
</feature>
<dbReference type="EMBL" id="JANPWB010000007">
    <property type="protein sequence ID" value="KAJ1172071.1"/>
    <property type="molecule type" value="Genomic_DNA"/>
</dbReference>
<proteinExistence type="predicted"/>
<gene>
    <name evidence="2" type="ORF">NDU88_003923</name>
</gene>
<organism evidence="2 3">
    <name type="scientific">Pleurodeles waltl</name>
    <name type="common">Iberian ribbed newt</name>
    <dbReference type="NCBI Taxonomy" id="8319"/>
    <lineage>
        <taxon>Eukaryota</taxon>
        <taxon>Metazoa</taxon>
        <taxon>Chordata</taxon>
        <taxon>Craniata</taxon>
        <taxon>Vertebrata</taxon>
        <taxon>Euteleostomi</taxon>
        <taxon>Amphibia</taxon>
        <taxon>Batrachia</taxon>
        <taxon>Caudata</taxon>
        <taxon>Salamandroidea</taxon>
        <taxon>Salamandridae</taxon>
        <taxon>Pleurodelinae</taxon>
        <taxon>Pleurodeles</taxon>
    </lineage>
</organism>
<protein>
    <submittedName>
        <fullName evidence="2">Uncharacterized protein</fullName>
    </submittedName>
</protein>
<accession>A0AAV7T708</accession>